<evidence type="ECO:0000256" key="8">
    <source>
        <dbReference type="SAM" id="Phobius"/>
    </source>
</evidence>
<comment type="subcellular location">
    <subcellularLocation>
        <location evidence="1">Cell membrane</location>
        <topology evidence="1">Multi-pass membrane protein</topology>
    </subcellularLocation>
</comment>
<proteinExistence type="predicted"/>
<dbReference type="SUPFAM" id="SSF103473">
    <property type="entry name" value="MFS general substrate transporter"/>
    <property type="match status" value="1"/>
</dbReference>
<dbReference type="InterPro" id="IPR036259">
    <property type="entry name" value="MFS_trans_sf"/>
</dbReference>
<feature type="transmembrane region" description="Helical" evidence="8">
    <location>
        <begin position="154"/>
        <end position="175"/>
    </location>
</feature>
<accession>A0ABX3A2S8</accession>
<dbReference type="PROSITE" id="PS50850">
    <property type="entry name" value="MFS"/>
    <property type="match status" value="1"/>
</dbReference>
<name>A0ABX3A2S8_9GAMM</name>
<keyword evidence="4 8" id="KW-0812">Transmembrane</keyword>
<keyword evidence="2" id="KW-0813">Transport</keyword>
<dbReference type="InterPro" id="IPR051084">
    <property type="entry name" value="H+-coupled_symporters"/>
</dbReference>
<keyword evidence="5" id="KW-0769">Symport</keyword>
<evidence type="ECO:0000256" key="6">
    <source>
        <dbReference type="ARBA" id="ARBA00022989"/>
    </source>
</evidence>
<reference evidence="10 11" key="1">
    <citation type="submission" date="2016-08" db="EMBL/GenBank/DDBJ databases">
        <title>Draft genome sequence of Candidatus Piscirickettsia litoralis, from seawater.</title>
        <authorList>
            <person name="Wan X."/>
            <person name="Lee A.J."/>
            <person name="Hou S."/>
            <person name="Donachie S.P."/>
        </authorList>
    </citation>
    <scope>NUCLEOTIDE SEQUENCE [LARGE SCALE GENOMIC DNA]</scope>
    <source>
        <strain evidence="10 11">Y2</strain>
    </source>
</reference>
<feature type="transmembrane region" description="Helical" evidence="8">
    <location>
        <begin position="127"/>
        <end position="148"/>
    </location>
</feature>
<keyword evidence="3" id="KW-1003">Cell membrane</keyword>
<evidence type="ECO:0000259" key="9">
    <source>
        <dbReference type="PROSITE" id="PS50850"/>
    </source>
</evidence>
<sequence length="181" mass="19500">MLTALPAVTVSFILYLPTYISEIVLANSTMHTTYMNTTITFFLLALFSMLFGLISDYIGRKIVMVAGCVLSIIAGGVIFSFITDPSVLVITSLFIIIPITASLVNGVYAVSLVELFPAHCRNSGMGFSFNLGLAVIGGTAPFLFTYLIKLSGSIIAPYFLLATCALMSLIGALLWKSRFNL</sequence>
<dbReference type="EMBL" id="MDTU01000001">
    <property type="protein sequence ID" value="ODN41755.1"/>
    <property type="molecule type" value="Genomic_DNA"/>
</dbReference>
<dbReference type="RefSeq" id="WP_069311557.1">
    <property type="nucleotide sequence ID" value="NZ_MDTU01000001.1"/>
</dbReference>
<feature type="transmembrane region" description="Helical" evidence="8">
    <location>
        <begin position="62"/>
        <end position="82"/>
    </location>
</feature>
<dbReference type="InterPro" id="IPR011701">
    <property type="entry name" value="MFS"/>
</dbReference>
<keyword evidence="7 8" id="KW-0472">Membrane</keyword>
<feature type="transmembrane region" description="Helical" evidence="8">
    <location>
        <begin position="36"/>
        <end position="55"/>
    </location>
</feature>
<dbReference type="InterPro" id="IPR020846">
    <property type="entry name" value="MFS_dom"/>
</dbReference>
<dbReference type="Pfam" id="PF07690">
    <property type="entry name" value="MFS_1"/>
    <property type="match status" value="1"/>
</dbReference>
<keyword evidence="6 8" id="KW-1133">Transmembrane helix</keyword>
<dbReference type="Proteomes" id="UP000094329">
    <property type="component" value="Unassembled WGS sequence"/>
</dbReference>
<evidence type="ECO:0000256" key="4">
    <source>
        <dbReference type="ARBA" id="ARBA00022692"/>
    </source>
</evidence>
<evidence type="ECO:0000256" key="2">
    <source>
        <dbReference type="ARBA" id="ARBA00022448"/>
    </source>
</evidence>
<protein>
    <recommendedName>
        <fullName evidence="9">Major facilitator superfamily (MFS) profile domain-containing protein</fullName>
    </recommendedName>
</protein>
<evidence type="ECO:0000313" key="11">
    <source>
        <dbReference type="Proteomes" id="UP000094329"/>
    </source>
</evidence>
<gene>
    <name evidence="10" type="ORF">BGC07_00605</name>
</gene>
<dbReference type="PANTHER" id="PTHR43528:SF1">
    <property type="entry name" value="ALPHA-KETOGLUTARATE PERMEASE"/>
    <property type="match status" value="1"/>
</dbReference>
<keyword evidence="11" id="KW-1185">Reference proteome</keyword>
<comment type="caution">
    <text evidence="10">The sequence shown here is derived from an EMBL/GenBank/DDBJ whole genome shotgun (WGS) entry which is preliminary data.</text>
</comment>
<dbReference type="PANTHER" id="PTHR43528">
    <property type="entry name" value="ALPHA-KETOGLUTARATE PERMEASE"/>
    <property type="match status" value="1"/>
</dbReference>
<evidence type="ECO:0000256" key="1">
    <source>
        <dbReference type="ARBA" id="ARBA00004651"/>
    </source>
</evidence>
<dbReference type="Gene3D" id="1.20.1250.20">
    <property type="entry name" value="MFS general substrate transporter like domains"/>
    <property type="match status" value="1"/>
</dbReference>
<evidence type="ECO:0000256" key="7">
    <source>
        <dbReference type="ARBA" id="ARBA00023136"/>
    </source>
</evidence>
<evidence type="ECO:0000256" key="3">
    <source>
        <dbReference type="ARBA" id="ARBA00022475"/>
    </source>
</evidence>
<evidence type="ECO:0000256" key="5">
    <source>
        <dbReference type="ARBA" id="ARBA00022847"/>
    </source>
</evidence>
<feature type="transmembrane region" description="Helical" evidence="8">
    <location>
        <begin position="88"/>
        <end position="115"/>
    </location>
</feature>
<feature type="domain" description="Major facilitator superfamily (MFS) profile" evidence="9">
    <location>
        <begin position="1"/>
        <end position="180"/>
    </location>
</feature>
<organism evidence="10 11">
    <name type="scientific">Piscirickettsia litoralis</name>
    <dbReference type="NCBI Taxonomy" id="1891921"/>
    <lineage>
        <taxon>Bacteria</taxon>
        <taxon>Pseudomonadati</taxon>
        <taxon>Pseudomonadota</taxon>
        <taxon>Gammaproteobacteria</taxon>
        <taxon>Thiotrichales</taxon>
        <taxon>Piscirickettsiaceae</taxon>
        <taxon>Piscirickettsia</taxon>
    </lineage>
</organism>
<evidence type="ECO:0000313" key="10">
    <source>
        <dbReference type="EMBL" id="ODN41755.1"/>
    </source>
</evidence>